<keyword evidence="3" id="KW-1185">Reference proteome</keyword>
<dbReference type="Gene3D" id="2.60.40.2880">
    <property type="entry name" value="MmpS1-5, C-terminal soluble domain"/>
    <property type="match status" value="1"/>
</dbReference>
<feature type="transmembrane region" description="Helical" evidence="1">
    <location>
        <begin position="32"/>
        <end position="65"/>
    </location>
</feature>
<gene>
    <name evidence="2" type="ORF">NL394_05810</name>
</gene>
<dbReference type="Proteomes" id="UP001163293">
    <property type="component" value="Chromosome"/>
</dbReference>
<name>A0AAX3EMN2_PAEUR</name>
<dbReference type="InterPro" id="IPR038468">
    <property type="entry name" value="MmpS_C"/>
</dbReference>
<evidence type="ECO:0000313" key="3">
    <source>
        <dbReference type="Proteomes" id="UP001163293"/>
    </source>
</evidence>
<dbReference type="EMBL" id="CP101185">
    <property type="protein sequence ID" value="UYV98732.1"/>
    <property type="molecule type" value="Genomic_DNA"/>
</dbReference>
<feature type="transmembrane region" description="Helical" evidence="1">
    <location>
        <begin position="77"/>
        <end position="101"/>
    </location>
</feature>
<evidence type="ECO:0000313" key="2">
    <source>
        <dbReference type="EMBL" id="UYV98732.1"/>
    </source>
</evidence>
<dbReference type="AlphaFoldDB" id="A0AAX3EMN2"/>
<protein>
    <submittedName>
        <fullName evidence="2">DUF4190 domain-containing protein</fullName>
    </submittedName>
</protein>
<keyword evidence="1" id="KW-0472">Membrane</keyword>
<keyword evidence="1" id="KW-0812">Transmembrane</keyword>
<reference evidence="2" key="1">
    <citation type="submission" date="2022-07" db="EMBL/GenBank/DDBJ databases">
        <authorList>
            <person name="Wu T."/>
        </authorList>
    </citation>
    <scope>NUCLEOTIDE SEQUENCE</scope>
    <source>
        <strain evidence="2">SD-1</strain>
    </source>
</reference>
<proteinExistence type="predicted"/>
<evidence type="ECO:0000256" key="1">
    <source>
        <dbReference type="SAM" id="Phobius"/>
    </source>
</evidence>
<keyword evidence="1" id="KW-1133">Transmembrane helix</keyword>
<dbReference type="RefSeq" id="WP_069694861.1">
    <property type="nucleotide sequence ID" value="NZ_CP043010.1"/>
</dbReference>
<sequence>MSERYSPPAAPNQAVPGFNQPAKGNGFGTTALVLGIVSLVLSIIPIVGFLAFILGPLAIIFGVIGMTRKFTKKGTSITGLILGGVSIVIAIIVTAILAAAANSVSESLNKEHKVEYVVTTTGPAQVNYWNGSGSSAEDITADWTKELTAKGFEVTSLTVSGEFATESSVTCEILVDGTSVSKNSGTGTAATATCSGTSSLTK</sequence>
<accession>A0AAX3EMN2</accession>
<organism evidence="2 3">
    <name type="scientific">Paenarthrobacter ureafaciens</name>
    <dbReference type="NCBI Taxonomy" id="37931"/>
    <lineage>
        <taxon>Bacteria</taxon>
        <taxon>Bacillati</taxon>
        <taxon>Actinomycetota</taxon>
        <taxon>Actinomycetes</taxon>
        <taxon>Micrococcales</taxon>
        <taxon>Micrococcaceae</taxon>
        <taxon>Paenarthrobacter</taxon>
    </lineage>
</organism>